<gene>
    <name evidence="1" type="ORF">HMPREF1981_02472</name>
</gene>
<name>U2CJD4_9BACE</name>
<protein>
    <submittedName>
        <fullName evidence="1">Uncharacterized protein</fullName>
    </submittedName>
</protein>
<sequence length="89" mass="10651">MIFLKSRKGKRKVFSFYSFFVKISCMKKRLPEKIFAFAFKKNVLTSSKERACLNVKNYLGRNVFFFLITTTVQKFRQTPKNTFQMPNLF</sequence>
<comment type="caution">
    <text evidence="1">The sequence shown here is derived from an EMBL/GenBank/DDBJ whole genome shotgun (WGS) entry which is preliminary data.</text>
</comment>
<evidence type="ECO:0000313" key="2">
    <source>
        <dbReference type="Proteomes" id="UP000016496"/>
    </source>
</evidence>
<dbReference type="AlphaFoldDB" id="U2CJD4"/>
<dbReference type="Proteomes" id="UP000016496">
    <property type="component" value="Unassembled WGS sequence"/>
</dbReference>
<dbReference type="HOGENOM" id="CLU_2448528_0_0_10"/>
<evidence type="ECO:0000313" key="1">
    <source>
        <dbReference type="EMBL" id="ERI84163.1"/>
    </source>
</evidence>
<organism evidence="1 2">
    <name type="scientific">Bacteroides pyogenes F0041</name>
    <dbReference type="NCBI Taxonomy" id="1321819"/>
    <lineage>
        <taxon>Bacteria</taxon>
        <taxon>Pseudomonadati</taxon>
        <taxon>Bacteroidota</taxon>
        <taxon>Bacteroidia</taxon>
        <taxon>Bacteroidales</taxon>
        <taxon>Bacteroidaceae</taxon>
        <taxon>Bacteroides</taxon>
    </lineage>
</organism>
<dbReference type="EMBL" id="AWSV01000131">
    <property type="protein sequence ID" value="ERI84163.1"/>
    <property type="molecule type" value="Genomic_DNA"/>
</dbReference>
<accession>U2CJD4</accession>
<proteinExistence type="predicted"/>
<reference evidence="1 2" key="1">
    <citation type="submission" date="2013-08" db="EMBL/GenBank/DDBJ databases">
        <authorList>
            <person name="Weinstock G."/>
            <person name="Sodergren E."/>
            <person name="Wylie T."/>
            <person name="Fulton L."/>
            <person name="Fulton R."/>
            <person name="Fronick C."/>
            <person name="O'Laughlin M."/>
            <person name="Godfrey J."/>
            <person name="Miner T."/>
            <person name="Herter B."/>
            <person name="Appelbaum E."/>
            <person name="Cordes M."/>
            <person name="Lek S."/>
            <person name="Wollam A."/>
            <person name="Pepin K.H."/>
            <person name="Palsikar V.B."/>
            <person name="Mitreva M."/>
            <person name="Wilson R.K."/>
        </authorList>
    </citation>
    <scope>NUCLEOTIDE SEQUENCE [LARGE SCALE GENOMIC DNA]</scope>
    <source>
        <strain evidence="1 2">F0041</strain>
    </source>
</reference>